<reference evidence="2" key="1">
    <citation type="journal article" date="2019" name="Int. J. Syst. Evol. Microbiol.">
        <title>The Global Catalogue of Microorganisms (GCM) 10K type strain sequencing project: providing services to taxonomists for standard genome sequencing and annotation.</title>
        <authorList>
            <consortium name="The Broad Institute Genomics Platform"/>
            <consortium name="The Broad Institute Genome Sequencing Center for Infectious Disease"/>
            <person name="Wu L."/>
            <person name="Ma J."/>
        </authorList>
    </citation>
    <scope>NUCLEOTIDE SEQUENCE [LARGE SCALE GENOMIC DNA]</scope>
    <source>
        <strain evidence="2">JCM 18204</strain>
    </source>
</reference>
<name>A0ABP9AX97_9GAMM</name>
<evidence type="ECO:0000313" key="1">
    <source>
        <dbReference type="EMBL" id="GAA4785849.1"/>
    </source>
</evidence>
<gene>
    <name evidence="1" type="ORF">GCM10023307_08200</name>
</gene>
<evidence type="ECO:0008006" key="3">
    <source>
        <dbReference type="Google" id="ProtNLM"/>
    </source>
</evidence>
<keyword evidence="2" id="KW-1185">Reference proteome</keyword>
<organism evidence="1 2">
    <name type="scientific">Lysobacter hankyongensis</name>
    <dbReference type="NCBI Taxonomy" id="1176535"/>
    <lineage>
        <taxon>Bacteria</taxon>
        <taxon>Pseudomonadati</taxon>
        <taxon>Pseudomonadota</taxon>
        <taxon>Gammaproteobacteria</taxon>
        <taxon>Lysobacterales</taxon>
        <taxon>Lysobacteraceae</taxon>
        <taxon>Lysobacter</taxon>
    </lineage>
</organism>
<dbReference type="EMBL" id="BAABJE010000002">
    <property type="protein sequence ID" value="GAA4785849.1"/>
    <property type="molecule type" value="Genomic_DNA"/>
</dbReference>
<comment type="caution">
    <text evidence="1">The sequence shown here is derived from an EMBL/GenBank/DDBJ whole genome shotgun (WGS) entry which is preliminary data.</text>
</comment>
<dbReference type="Proteomes" id="UP001499959">
    <property type="component" value="Unassembled WGS sequence"/>
</dbReference>
<evidence type="ECO:0000313" key="2">
    <source>
        <dbReference type="Proteomes" id="UP001499959"/>
    </source>
</evidence>
<sequence length="151" mass="17170">MPTSDPGSDCVAAAIHADWTPRNRRYDEAYCAVNEARDAYERCLRNASMHKEKSIAFFTDRCNAEDEGAYVSFNGRTHHVRRQPGKPHRDVRYAGTYKGDGVVVRIVPRRLIERHVDPSDPLDATVRYAVDVEIRYGGETARIAAVYDDQR</sequence>
<protein>
    <recommendedName>
        <fullName evidence="3">DUF1190 domain-containing protein</fullName>
    </recommendedName>
</protein>
<proteinExistence type="predicted"/>
<accession>A0ABP9AX97</accession>